<evidence type="ECO:0000256" key="9">
    <source>
        <dbReference type="RuleBase" id="RU003357"/>
    </source>
</evidence>
<evidence type="ECO:0000256" key="10">
    <source>
        <dbReference type="SAM" id="MobiDB-lite"/>
    </source>
</evidence>
<dbReference type="InterPro" id="IPR036942">
    <property type="entry name" value="Beta-barrel_TonB_sf"/>
</dbReference>
<dbReference type="PANTHER" id="PTHR30069">
    <property type="entry name" value="TONB-DEPENDENT OUTER MEMBRANE RECEPTOR"/>
    <property type="match status" value="1"/>
</dbReference>
<feature type="region of interest" description="Disordered" evidence="10">
    <location>
        <begin position="87"/>
        <end position="107"/>
    </location>
</feature>
<dbReference type="PANTHER" id="PTHR30069:SF42">
    <property type="entry name" value="FERRIC AEROBACTIN RECEPTOR"/>
    <property type="match status" value="1"/>
</dbReference>
<dbReference type="GO" id="GO:0015344">
    <property type="term" value="F:siderophore uptake transmembrane transporter activity"/>
    <property type="evidence" value="ECO:0007669"/>
    <property type="project" value="TreeGrafter"/>
</dbReference>
<dbReference type="GeneID" id="301337850"/>
<feature type="domain" description="TonB-dependent receptor-like beta-barrel" evidence="12">
    <location>
        <begin position="260"/>
        <end position="694"/>
    </location>
</feature>
<keyword evidence="6 8" id="KW-0472">Membrane</keyword>
<keyword evidence="5 9" id="KW-0798">TonB box</keyword>
<organism evidence="14">
    <name type="scientific">Shewanella oncorhynchi</name>
    <dbReference type="NCBI Taxonomy" id="2726434"/>
    <lineage>
        <taxon>Bacteria</taxon>
        <taxon>Pseudomonadati</taxon>
        <taxon>Pseudomonadota</taxon>
        <taxon>Gammaproteobacteria</taxon>
        <taxon>Alteromonadales</taxon>
        <taxon>Shewanellaceae</taxon>
        <taxon>Shewanella</taxon>
    </lineage>
</organism>
<feature type="compositionally biased region" description="Polar residues" evidence="10">
    <location>
        <begin position="87"/>
        <end position="99"/>
    </location>
</feature>
<dbReference type="InterPro" id="IPR039426">
    <property type="entry name" value="TonB-dep_rcpt-like"/>
</dbReference>
<dbReference type="SUPFAM" id="SSF56935">
    <property type="entry name" value="Porins"/>
    <property type="match status" value="1"/>
</dbReference>
<evidence type="ECO:0000313" key="14">
    <source>
        <dbReference type="EMBL" id="WMB73357.1"/>
    </source>
</evidence>
<protein>
    <submittedName>
        <fullName evidence="14">TonB-dependent receptor</fullName>
    </submittedName>
</protein>
<dbReference type="Pfam" id="PF07715">
    <property type="entry name" value="Plug"/>
    <property type="match status" value="1"/>
</dbReference>
<accession>A0AA50Q602</accession>
<dbReference type="PROSITE" id="PS52016">
    <property type="entry name" value="TONB_DEPENDENT_REC_3"/>
    <property type="match status" value="1"/>
</dbReference>
<keyword evidence="4 8" id="KW-0812">Transmembrane</keyword>
<gene>
    <name evidence="14" type="ORF">RA178_01655</name>
</gene>
<evidence type="ECO:0000256" key="8">
    <source>
        <dbReference type="PROSITE-ProRule" id="PRU01360"/>
    </source>
</evidence>
<dbReference type="Gene3D" id="2.170.130.10">
    <property type="entry name" value="TonB-dependent receptor, plug domain"/>
    <property type="match status" value="1"/>
</dbReference>
<feature type="signal peptide" evidence="11">
    <location>
        <begin position="1"/>
        <end position="20"/>
    </location>
</feature>
<keyword evidence="14" id="KW-0675">Receptor</keyword>
<evidence type="ECO:0000259" key="13">
    <source>
        <dbReference type="Pfam" id="PF07715"/>
    </source>
</evidence>
<dbReference type="GO" id="GO:0044718">
    <property type="term" value="P:siderophore transmembrane transport"/>
    <property type="evidence" value="ECO:0007669"/>
    <property type="project" value="TreeGrafter"/>
</dbReference>
<dbReference type="InterPro" id="IPR037066">
    <property type="entry name" value="Plug_dom_sf"/>
</dbReference>
<dbReference type="Pfam" id="PF00593">
    <property type="entry name" value="TonB_dep_Rec_b-barrel"/>
    <property type="match status" value="1"/>
</dbReference>
<evidence type="ECO:0000256" key="11">
    <source>
        <dbReference type="SAM" id="SignalP"/>
    </source>
</evidence>
<dbReference type="GO" id="GO:0009279">
    <property type="term" value="C:cell outer membrane"/>
    <property type="evidence" value="ECO:0007669"/>
    <property type="project" value="UniProtKB-SubCell"/>
</dbReference>
<keyword evidence="11" id="KW-0732">Signal</keyword>
<evidence type="ECO:0000256" key="4">
    <source>
        <dbReference type="ARBA" id="ARBA00022692"/>
    </source>
</evidence>
<keyword evidence="2 8" id="KW-0813">Transport</keyword>
<dbReference type="InterPro" id="IPR012910">
    <property type="entry name" value="Plug_dom"/>
</dbReference>
<keyword evidence="7 8" id="KW-0998">Cell outer membrane</keyword>
<dbReference type="AlphaFoldDB" id="A0AA50Q602"/>
<dbReference type="EMBL" id="CP132914">
    <property type="protein sequence ID" value="WMB73357.1"/>
    <property type="molecule type" value="Genomic_DNA"/>
</dbReference>
<dbReference type="RefSeq" id="WP_306684262.1">
    <property type="nucleotide sequence ID" value="NZ_CP132914.1"/>
</dbReference>
<comment type="similarity">
    <text evidence="8 9">Belongs to the TonB-dependent receptor family.</text>
</comment>
<evidence type="ECO:0000256" key="2">
    <source>
        <dbReference type="ARBA" id="ARBA00022448"/>
    </source>
</evidence>
<evidence type="ECO:0000256" key="7">
    <source>
        <dbReference type="ARBA" id="ARBA00023237"/>
    </source>
</evidence>
<evidence type="ECO:0000259" key="12">
    <source>
        <dbReference type="Pfam" id="PF00593"/>
    </source>
</evidence>
<sequence length="729" mass="79822">MTFKTSFVALAVFAALTQSAAAQDATDNSPNNKNKDIEKITVTASRMDKSPSSIPNTVTIIDRAQLEEQFRTTKDLSTIIGNLAPSFSPSRQKMSNTGETLRGRPPLIMIDGVPQSNPLRSGGREGQTIDPAMIERIEIIHGANAMHGLGAQGGIINYITKKPTGDSEQVASFDVTVPDSMKSNGLSFGASYAFSGESEFIDMIGSVSYRNNGVYYDANHNVVGVDTTQGESMDSQSKDFFIKLGHNFDESRLELMVNHYNADNNGDWMPVAGDKPNGVPTGAVKETQPWEAANNQVTTTSLTYTHANIGGQQLNLQLFNQDFKAVYGGGCFDSFYDPSFEGSDQVIQCGVGSKGESLYYEQSRNASVKWGLKSSLIAKDIAGSGIDAAYGVDLFRDTTEQDLVKTGFSWVPESTYDNVAPYLQLDYDLIENLTLSTGVRYEHAELSVDDYKTLWGAGNKQIAGGSATFDETLFNVGISYKITPDIRVYTSYNQGFGMPDIGRILRDGKSFPGDNPSIDGSLALTPIVTDNVEVGADYQGKYLSAKLAYYRSATDFGSRLALNSDGFYDVKREKSVIDGIEANVTAYITSNDDLGMNIAFQQGEYDSNGDSQVDTDTDTDLDGANISPNRINLFWTHNFDNEMSTRVQANYYMDRDFKNAAGNKYAEFDGYTTVDASFSMPLYTGTLSLGLQNLFNKDYFNYYSQTMGTNDRYFKGMGRTAAIGYTLPF</sequence>
<feature type="domain" description="TonB-dependent receptor plug" evidence="13">
    <location>
        <begin position="52"/>
        <end position="155"/>
    </location>
</feature>
<reference evidence="14" key="1">
    <citation type="submission" date="2023-08" db="EMBL/GenBank/DDBJ databases">
        <title>Complete genome sequence of Shewanella oncorhynchi Z-P2, a siderophore putrebactin-producing bacterium.</title>
        <authorList>
            <person name="Zhang Y."/>
        </authorList>
    </citation>
    <scope>NUCLEOTIDE SEQUENCE</scope>
    <source>
        <strain evidence="14">Z-P2</strain>
    </source>
</reference>
<evidence type="ECO:0000256" key="1">
    <source>
        <dbReference type="ARBA" id="ARBA00004571"/>
    </source>
</evidence>
<dbReference type="Proteomes" id="UP001236800">
    <property type="component" value="Chromosome"/>
</dbReference>
<dbReference type="CDD" id="cd01347">
    <property type="entry name" value="ligand_gated_channel"/>
    <property type="match status" value="1"/>
</dbReference>
<comment type="subcellular location">
    <subcellularLocation>
        <location evidence="1 8">Cell outer membrane</location>
        <topology evidence="1 8">Multi-pass membrane protein</topology>
    </subcellularLocation>
</comment>
<evidence type="ECO:0000256" key="6">
    <source>
        <dbReference type="ARBA" id="ARBA00023136"/>
    </source>
</evidence>
<evidence type="ECO:0000256" key="3">
    <source>
        <dbReference type="ARBA" id="ARBA00022452"/>
    </source>
</evidence>
<name>A0AA50Q602_9GAMM</name>
<dbReference type="Gene3D" id="2.40.170.20">
    <property type="entry name" value="TonB-dependent receptor, beta-barrel domain"/>
    <property type="match status" value="1"/>
</dbReference>
<feature type="chain" id="PRO_5041468632" evidence="11">
    <location>
        <begin position="21"/>
        <end position="729"/>
    </location>
</feature>
<dbReference type="KEGG" id="sog:RA178_01655"/>
<keyword evidence="3 8" id="KW-1134">Transmembrane beta strand</keyword>
<proteinExistence type="inferred from homology"/>
<evidence type="ECO:0000256" key="5">
    <source>
        <dbReference type="ARBA" id="ARBA00023077"/>
    </source>
</evidence>
<dbReference type="InterPro" id="IPR000531">
    <property type="entry name" value="Beta-barrel_TonB"/>
</dbReference>